<dbReference type="GO" id="GO:0005829">
    <property type="term" value="C:cytosol"/>
    <property type="evidence" value="ECO:0007669"/>
    <property type="project" value="TreeGrafter"/>
</dbReference>
<reference evidence="8 9" key="1">
    <citation type="journal article" date="2016" name="Proc. Natl. Acad. Sci. U.S.A.">
        <title>Comparative genomics of biotechnologically important yeasts.</title>
        <authorList>
            <person name="Riley R."/>
            <person name="Haridas S."/>
            <person name="Wolfe K.H."/>
            <person name="Lopes M.R."/>
            <person name="Hittinger C.T."/>
            <person name="Goeker M."/>
            <person name="Salamov A.A."/>
            <person name="Wisecaver J.H."/>
            <person name="Long T.M."/>
            <person name="Calvey C.H."/>
            <person name="Aerts A.L."/>
            <person name="Barry K.W."/>
            <person name="Choi C."/>
            <person name="Clum A."/>
            <person name="Coughlan A.Y."/>
            <person name="Deshpande S."/>
            <person name="Douglass A.P."/>
            <person name="Hanson S.J."/>
            <person name="Klenk H.-P."/>
            <person name="LaButti K.M."/>
            <person name="Lapidus A."/>
            <person name="Lindquist E.A."/>
            <person name="Lipzen A.M."/>
            <person name="Meier-Kolthoff J.P."/>
            <person name="Ohm R.A."/>
            <person name="Otillar R.P."/>
            <person name="Pangilinan J.L."/>
            <person name="Peng Y."/>
            <person name="Rokas A."/>
            <person name="Rosa C.A."/>
            <person name="Scheuner C."/>
            <person name="Sibirny A.A."/>
            <person name="Slot J.C."/>
            <person name="Stielow J.B."/>
            <person name="Sun H."/>
            <person name="Kurtzman C.P."/>
            <person name="Blackwell M."/>
            <person name="Grigoriev I.V."/>
            <person name="Jeffries T.W."/>
        </authorList>
    </citation>
    <scope>NUCLEOTIDE SEQUENCE [LARGE SCALE GENOMIC DNA]</scope>
    <source>
        <strain evidence="8 9">DSM 6958</strain>
    </source>
</reference>
<proteinExistence type="inferred from homology"/>
<evidence type="ECO:0000256" key="4">
    <source>
        <dbReference type="ARBA" id="ARBA00022786"/>
    </source>
</evidence>
<evidence type="ECO:0000256" key="5">
    <source>
        <dbReference type="ARBA" id="ARBA00022927"/>
    </source>
</evidence>
<accession>A0A1E3PSE9</accession>
<evidence type="ECO:0000256" key="3">
    <source>
        <dbReference type="ARBA" id="ARBA00022679"/>
    </source>
</evidence>
<dbReference type="Gene3D" id="3.30.1460.50">
    <property type="match status" value="1"/>
</dbReference>
<dbReference type="PANTHER" id="PTHR14957:SF1">
    <property type="entry name" value="UBIQUITIN-LIKE-CONJUGATING ENZYME ATG10"/>
    <property type="match status" value="1"/>
</dbReference>
<organism evidence="8 9">
    <name type="scientific">Nadsonia fulvescens var. elongata DSM 6958</name>
    <dbReference type="NCBI Taxonomy" id="857566"/>
    <lineage>
        <taxon>Eukaryota</taxon>
        <taxon>Fungi</taxon>
        <taxon>Dikarya</taxon>
        <taxon>Ascomycota</taxon>
        <taxon>Saccharomycotina</taxon>
        <taxon>Dipodascomycetes</taxon>
        <taxon>Dipodascales</taxon>
        <taxon>Dipodascales incertae sedis</taxon>
        <taxon>Nadsonia</taxon>
    </lineage>
</organism>
<dbReference type="PANTHER" id="PTHR14957">
    <property type="entry name" value="UBIQUITIN-LIKE-CONJUGATING ENZYME ATG10"/>
    <property type="match status" value="1"/>
</dbReference>
<gene>
    <name evidence="8" type="ORF">NADFUDRAFT_48998</name>
</gene>
<keyword evidence="5" id="KW-0813">Transport</keyword>
<dbReference type="STRING" id="857566.A0A1E3PSE9"/>
<comment type="similarity">
    <text evidence="1">Belongs to the ATG10 family.</text>
</comment>
<keyword evidence="9" id="KW-1185">Reference proteome</keyword>
<dbReference type="GO" id="GO:0015031">
    <property type="term" value="P:protein transport"/>
    <property type="evidence" value="ECO:0007669"/>
    <property type="project" value="UniProtKB-KW"/>
</dbReference>
<dbReference type="GO" id="GO:0032446">
    <property type="term" value="P:protein modification by small protein conjugation"/>
    <property type="evidence" value="ECO:0007669"/>
    <property type="project" value="TreeGrafter"/>
</dbReference>
<evidence type="ECO:0000256" key="1">
    <source>
        <dbReference type="ARBA" id="ARBA00005696"/>
    </source>
</evidence>
<dbReference type="Proteomes" id="UP000095009">
    <property type="component" value="Unassembled WGS sequence"/>
</dbReference>
<protein>
    <recommendedName>
        <fullName evidence="2">Ubiquitin-like-conjugating enzyme ATG10</fullName>
    </recommendedName>
    <alternativeName>
        <fullName evidence="7">Autophagy-related protein 10</fullName>
    </alternativeName>
</protein>
<evidence type="ECO:0000256" key="6">
    <source>
        <dbReference type="ARBA" id="ARBA00023006"/>
    </source>
</evidence>
<keyword evidence="5" id="KW-0653">Protein transport</keyword>
<evidence type="ECO:0000256" key="7">
    <source>
        <dbReference type="ARBA" id="ARBA00029833"/>
    </source>
</evidence>
<dbReference type="GO" id="GO:0000045">
    <property type="term" value="P:autophagosome assembly"/>
    <property type="evidence" value="ECO:0007669"/>
    <property type="project" value="TreeGrafter"/>
</dbReference>
<keyword evidence="4" id="KW-0833">Ubl conjugation pathway</keyword>
<evidence type="ECO:0000313" key="9">
    <source>
        <dbReference type="Proteomes" id="UP000095009"/>
    </source>
</evidence>
<dbReference type="AlphaFoldDB" id="A0A1E3PSE9"/>
<dbReference type="EMBL" id="KV454406">
    <property type="protein sequence ID" value="ODQ68353.1"/>
    <property type="molecule type" value="Genomic_DNA"/>
</dbReference>
<dbReference type="InterPro" id="IPR007135">
    <property type="entry name" value="Atg3/Atg10"/>
</dbReference>
<keyword evidence="3" id="KW-0808">Transferase</keyword>
<evidence type="ECO:0000313" key="8">
    <source>
        <dbReference type="EMBL" id="ODQ68353.1"/>
    </source>
</evidence>
<keyword evidence="6" id="KW-0072">Autophagy</keyword>
<dbReference type="OrthoDB" id="4089664at2759"/>
<dbReference type="GO" id="GO:0061651">
    <property type="term" value="F:Atg12 conjugating enzyme activity"/>
    <property type="evidence" value="ECO:0007669"/>
    <property type="project" value="TreeGrafter"/>
</dbReference>
<dbReference type="GO" id="GO:0000422">
    <property type="term" value="P:autophagy of mitochondrion"/>
    <property type="evidence" value="ECO:0007669"/>
    <property type="project" value="TreeGrafter"/>
</dbReference>
<evidence type="ECO:0000256" key="2">
    <source>
        <dbReference type="ARBA" id="ARBA00021099"/>
    </source>
</evidence>
<dbReference type="Pfam" id="PF03987">
    <property type="entry name" value="Autophagy_act_C"/>
    <property type="match status" value="1"/>
</dbReference>
<name>A0A1E3PSE9_9ASCO</name>
<sequence>MLHQHVLTALGKSVHFNGTYLIHRDPRDTDANSYYAEITSYRTIPSTSIQPGASKVDQKQQSDFELESESELEKTENDSANCAITFDGWISFSLRIKYEIIYSAAFSTPVLYFDAYFQDQLIVDIDYVLRLISPDYHPPHNNIDDFGSLQNMITQTMHPLTNLPCFFIHPCQMASVMKQLGLDDQVTLEYLTLWINTYGPVVGLYCV</sequence>